<evidence type="ECO:0000256" key="2">
    <source>
        <dbReference type="ARBA" id="ARBA00022679"/>
    </source>
</evidence>
<dbReference type="NCBIfam" id="TIGR02429">
    <property type="entry name" value="pcaI_scoA_fam"/>
    <property type="match status" value="1"/>
</dbReference>
<dbReference type="Gene3D" id="3.40.1080.10">
    <property type="entry name" value="Glutaconate Coenzyme A-transferase"/>
    <property type="match status" value="1"/>
</dbReference>
<sequence length="235" mass="24987">MPKHFLDDVDEAVACVRDGDTVLIGGFGKAGQPVELIEALLRTDVKDLTVVNNNAGNGDEGLALLIAEGHVQKMICSFPRQSDSWHFDKAYREGRVQLEVVPQGSLAERIRAGGAGIGGFFTPTGYGTPLAEGKETRVIDGRGYVLETPIRGDVALIKALRADRAGNLVYRKTARNFGPIMATAAAHTVAQVHDVVPLGGLDPENIATPGIFVQTIVTVGGPVAPETTPEHEEEQ</sequence>
<dbReference type="RefSeq" id="WP_241444092.1">
    <property type="nucleotide sequence ID" value="NZ_BSUJ01000001.1"/>
</dbReference>
<dbReference type="InterPro" id="IPR004163">
    <property type="entry name" value="CoA_transf_BS"/>
</dbReference>
<dbReference type="InterPro" id="IPR037171">
    <property type="entry name" value="NagB/RpiA_transferase-like"/>
</dbReference>
<dbReference type="SUPFAM" id="SSF100950">
    <property type="entry name" value="NagB/RpiA/CoA transferase-like"/>
    <property type="match status" value="1"/>
</dbReference>
<comment type="similarity">
    <text evidence="1">Belongs to the 3-oxoacid CoA-transferase subunit A family.</text>
</comment>
<keyword evidence="2" id="KW-0808">Transferase</keyword>
<keyword evidence="4" id="KW-1185">Reference proteome</keyword>
<dbReference type="EMBL" id="BSUJ01000001">
    <property type="protein sequence ID" value="GMA20606.1"/>
    <property type="molecule type" value="Genomic_DNA"/>
</dbReference>
<dbReference type="PROSITE" id="PS01273">
    <property type="entry name" value="COA_TRANSF_1"/>
    <property type="match status" value="1"/>
</dbReference>
<dbReference type="InterPro" id="IPR012792">
    <property type="entry name" value="3-oxoacid_CoA-transf_A"/>
</dbReference>
<reference evidence="4" key="1">
    <citation type="journal article" date="2019" name="Int. J. Syst. Evol. Microbiol.">
        <title>The Global Catalogue of Microorganisms (GCM) 10K type strain sequencing project: providing services to taxonomists for standard genome sequencing and annotation.</title>
        <authorList>
            <consortium name="The Broad Institute Genomics Platform"/>
            <consortium name="The Broad Institute Genome Sequencing Center for Infectious Disease"/>
            <person name="Wu L."/>
            <person name="Ma J."/>
        </authorList>
    </citation>
    <scope>NUCLEOTIDE SEQUENCE [LARGE SCALE GENOMIC DNA]</scope>
    <source>
        <strain evidence="4">NBRC 105830</strain>
    </source>
</reference>
<evidence type="ECO:0000313" key="4">
    <source>
        <dbReference type="Proteomes" id="UP001157109"/>
    </source>
</evidence>
<accession>A0ABQ6HQ54</accession>
<protein>
    <submittedName>
        <fullName evidence="3">3-oxoadipate CoA-transferase subunit A</fullName>
    </submittedName>
</protein>
<dbReference type="SMART" id="SM00882">
    <property type="entry name" value="CoA_trans"/>
    <property type="match status" value="1"/>
</dbReference>
<dbReference type="Proteomes" id="UP001157109">
    <property type="component" value="Unassembled WGS sequence"/>
</dbReference>
<proteinExistence type="inferred from homology"/>
<comment type="caution">
    <text evidence="3">The sequence shown here is derived from an EMBL/GenBank/DDBJ whole genome shotgun (WGS) entry which is preliminary data.</text>
</comment>
<organism evidence="3 4">
    <name type="scientific">Arsenicicoccus piscis</name>
    <dbReference type="NCBI Taxonomy" id="673954"/>
    <lineage>
        <taxon>Bacteria</taxon>
        <taxon>Bacillati</taxon>
        <taxon>Actinomycetota</taxon>
        <taxon>Actinomycetes</taxon>
        <taxon>Micrococcales</taxon>
        <taxon>Intrasporangiaceae</taxon>
        <taxon>Arsenicicoccus</taxon>
    </lineage>
</organism>
<gene>
    <name evidence="3" type="primary">pcaI</name>
    <name evidence="3" type="ORF">GCM10025862_26270</name>
</gene>
<dbReference type="PANTHER" id="PTHR13707:SF60">
    <property type="entry name" value="ACETATE COA-TRANSFERASE SUBUNIT ALPHA"/>
    <property type="match status" value="1"/>
</dbReference>
<dbReference type="InterPro" id="IPR004165">
    <property type="entry name" value="CoA_trans_fam_I"/>
</dbReference>
<dbReference type="Pfam" id="PF01144">
    <property type="entry name" value="CoA_trans"/>
    <property type="match status" value="1"/>
</dbReference>
<dbReference type="PANTHER" id="PTHR13707">
    <property type="entry name" value="KETOACID-COENZYME A TRANSFERASE"/>
    <property type="match status" value="1"/>
</dbReference>
<evidence type="ECO:0000313" key="3">
    <source>
        <dbReference type="EMBL" id="GMA20606.1"/>
    </source>
</evidence>
<evidence type="ECO:0000256" key="1">
    <source>
        <dbReference type="ARBA" id="ARBA00005612"/>
    </source>
</evidence>
<name>A0ABQ6HQ54_9MICO</name>